<organism evidence="5 6">
    <name type="scientific">Robertmurraya kyonggiensis</name>
    <dbReference type="NCBI Taxonomy" id="1037680"/>
    <lineage>
        <taxon>Bacteria</taxon>
        <taxon>Bacillati</taxon>
        <taxon>Bacillota</taxon>
        <taxon>Bacilli</taxon>
        <taxon>Bacillales</taxon>
        <taxon>Bacillaceae</taxon>
        <taxon>Robertmurraya</taxon>
    </lineage>
</organism>
<dbReference type="InterPro" id="IPR047640">
    <property type="entry name" value="RpiR-like"/>
</dbReference>
<dbReference type="GO" id="GO:0097367">
    <property type="term" value="F:carbohydrate derivative binding"/>
    <property type="evidence" value="ECO:0007669"/>
    <property type="project" value="InterPro"/>
</dbReference>
<feature type="domain" description="HTH rpiR-type" evidence="4">
    <location>
        <begin position="14"/>
        <end position="90"/>
    </location>
</feature>
<keyword evidence="3" id="KW-0804">Transcription</keyword>
<evidence type="ECO:0000313" key="6">
    <source>
        <dbReference type="Proteomes" id="UP000307756"/>
    </source>
</evidence>
<dbReference type="PANTHER" id="PTHR30514">
    <property type="entry name" value="GLUCOKINASE"/>
    <property type="match status" value="1"/>
</dbReference>
<evidence type="ECO:0000259" key="4">
    <source>
        <dbReference type="PROSITE" id="PS51071"/>
    </source>
</evidence>
<evidence type="ECO:0000256" key="3">
    <source>
        <dbReference type="ARBA" id="ARBA00023163"/>
    </source>
</evidence>
<dbReference type="GO" id="GO:0003677">
    <property type="term" value="F:DNA binding"/>
    <property type="evidence" value="ECO:0007669"/>
    <property type="project" value="UniProtKB-KW"/>
</dbReference>
<evidence type="ECO:0000256" key="1">
    <source>
        <dbReference type="ARBA" id="ARBA00023015"/>
    </source>
</evidence>
<keyword evidence="2" id="KW-0238">DNA-binding</keyword>
<dbReference type="InterPro" id="IPR001347">
    <property type="entry name" value="SIS_dom"/>
</dbReference>
<keyword evidence="6" id="KW-1185">Reference proteome</keyword>
<proteinExistence type="predicted"/>
<dbReference type="InterPro" id="IPR009057">
    <property type="entry name" value="Homeodomain-like_sf"/>
</dbReference>
<dbReference type="AlphaFoldDB" id="A0A4U1D1K2"/>
<reference evidence="5 6" key="1">
    <citation type="journal article" date="2011" name="J. Microbiol.">
        <title>Bacillus kyonggiensis sp. nov., isolated from soil of a lettuce field.</title>
        <authorList>
            <person name="Dong K."/>
            <person name="Lee S."/>
        </authorList>
    </citation>
    <scope>NUCLEOTIDE SEQUENCE [LARGE SCALE GENOMIC DNA]</scope>
    <source>
        <strain evidence="5 6">NB22</strain>
    </source>
</reference>
<dbReference type="GO" id="GO:0003700">
    <property type="term" value="F:DNA-binding transcription factor activity"/>
    <property type="evidence" value="ECO:0007669"/>
    <property type="project" value="InterPro"/>
</dbReference>
<comment type="caution">
    <text evidence="5">The sequence shown here is derived from an EMBL/GenBank/DDBJ whole genome shotgun (WGS) entry which is preliminary data.</text>
</comment>
<dbReference type="Pfam" id="PF01418">
    <property type="entry name" value="HTH_6"/>
    <property type="match status" value="1"/>
</dbReference>
<dbReference type="GO" id="GO:1901135">
    <property type="term" value="P:carbohydrate derivative metabolic process"/>
    <property type="evidence" value="ECO:0007669"/>
    <property type="project" value="InterPro"/>
</dbReference>
<dbReference type="InterPro" id="IPR035472">
    <property type="entry name" value="RpiR-like_SIS"/>
</dbReference>
<evidence type="ECO:0000313" key="5">
    <source>
        <dbReference type="EMBL" id="TKC16132.1"/>
    </source>
</evidence>
<dbReference type="SUPFAM" id="SSF46689">
    <property type="entry name" value="Homeodomain-like"/>
    <property type="match status" value="1"/>
</dbReference>
<evidence type="ECO:0000256" key="2">
    <source>
        <dbReference type="ARBA" id="ARBA00023125"/>
    </source>
</evidence>
<dbReference type="SUPFAM" id="SSF53697">
    <property type="entry name" value="SIS domain"/>
    <property type="match status" value="1"/>
</dbReference>
<dbReference type="PROSITE" id="PS51071">
    <property type="entry name" value="HTH_RPIR"/>
    <property type="match status" value="1"/>
</dbReference>
<keyword evidence="1" id="KW-0805">Transcription regulation</keyword>
<sequence>MKNIFLFVITWLQEGFFVDMEWDVKKLTANQKRIADFIEKMGKQILYYSETELAETLEISNATVSRFWKQIGYDNFKSFKAALKEKEQISPDNKLKNSLLQIQDQELQIHEHLLSITKSQLVNTLQEIDYEKFNKAIRLMSICRKIYIHAPSSSEGLSILMKHRLARFGLEIELLPKSGHELFESLMHIRKEDVVFIFGFVAMNREASVLLDYAKRVNYKTIILTDLLISDFQENGDYIFYTNRGELWEFHSMIAPTFLVENFILGIGQYLEKQSLENLEKLSELRKLYKEQLPKLK</sequence>
<dbReference type="Proteomes" id="UP000307756">
    <property type="component" value="Unassembled WGS sequence"/>
</dbReference>
<dbReference type="Pfam" id="PF01380">
    <property type="entry name" value="SIS"/>
    <property type="match status" value="1"/>
</dbReference>
<gene>
    <name evidence="5" type="ORF">FA727_14335</name>
</gene>
<accession>A0A4U1D1K2</accession>
<name>A0A4U1D1K2_9BACI</name>
<dbReference type="InterPro" id="IPR000281">
    <property type="entry name" value="HTH_RpiR"/>
</dbReference>
<dbReference type="EMBL" id="SWBM01000003">
    <property type="protein sequence ID" value="TKC16132.1"/>
    <property type="molecule type" value="Genomic_DNA"/>
</dbReference>
<protein>
    <submittedName>
        <fullName evidence="5">MurR/RpiR family transcriptional regulator</fullName>
    </submittedName>
</protein>
<dbReference type="Gene3D" id="3.40.50.10490">
    <property type="entry name" value="Glucose-6-phosphate isomerase like protein, domain 1"/>
    <property type="match status" value="1"/>
</dbReference>
<dbReference type="InterPro" id="IPR036388">
    <property type="entry name" value="WH-like_DNA-bd_sf"/>
</dbReference>
<dbReference type="InterPro" id="IPR046348">
    <property type="entry name" value="SIS_dom_sf"/>
</dbReference>
<dbReference type="Gene3D" id="1.10.10.10">
    <property type="entry name" value="Winged helix-like DNA-binding domain superfamily/Winged helix DNA-binding domain"/>
    <property type="match status" value="1"/>
</dbReference>
<dbReference type="CDD" id="cd05013">
    <property type="entry name" value="SIS_RpiR"/>
    <property type="match status" value="1"/>
</dbReference>